<comment type="caution">
    <text evidence="8">The sequence shown here is derived from an EMBL/GenBank/DDBJ whole genome shotgun (WGS) entry which is preliminary data.</text>
</comment>
<keyword evidence="4" id="KW-1003">Cell membrane</keyword>
<dbReference type="InterPro" id="IPR039621">
    <property type="entry name" value="BG1-like"/>
</dbReference>
<keyword evidence="6" id="KW-0927">Auxin signaling pathway</keyword>
<evidence type="ECO:0000256" key="7">
    <source>
        <dbReference type="SAM" id="MobiDB-lite"/>
    </source>
</evidence>
<sequence length="325" mass="34842">MEMRWAPARQRVPRRPADQPSFSSTLLDAICDSMDGPEARRATSAANAYSTSTSGAKKQEREPALHCYYYKPALASSYRARDPHTPGTTAGDCSGRGYFSSSEADHSLRRLRPIRTSVGLAPTQKQQPQYTEMARTKKSTAATRGCSRPASPGARLASLLNSIFSAKRLSAPRTTPTDQEPMCSTAAPSYARSCLSKKARPPASRSRSTRTVKFLDIDGEVAVAAASVGRCSGIPVVEVEEELHRSADIEVDMDGGEKSSGASLELFELENLGVIAPESGLPGRDGSYRNELPVYGSTGVAGLRGGIAHHRPYGSLGRSCRNKGF</sequence>
<feature type="compositionally biased region" description="Low complexity" evidence="7">
    <location>
        <begin position="1"/>
        <end position="10"/>
    </location>
</feature>
<keyword evidence="3" id="KW-0813">Transport</keyword>
<dbReference type="GO" id="GO:0009734">
    <property type="term" value="P:auxin-activated signaling pathway"/>
    <property type="evidence" value="ECO:0007669"/>
    <property type="project" value="UniProtKB-KW"/>
</dbReference>
<evidence type="ECO:0000256" key="1">
    <source>
        <dbReference type="ARBA" id="ARBA00004236"/>
    </source>
</evidence>
<feature type="compositionally biased region" description="Low complexity" evidence="7">
    <location>
        <begin position="42"/>
        <end position="56"/>
    </location>
</feature>
<organism evidence="8 9">
    <name type="scientific">Lolium multiflorum</name>
    <name type="common">Italian ryegrass</name>
    <name type="synonym">Lolium perenne subsp. multiflorum</name>
    <dbReference type="NCBI Taxonomy" id="4521"/>
    <lineage>
        <taxon>Eukaryota</taxon>
        <taxon>Viridiplantae</taxon>
        <taxon>Streptophyta</taxon>
        <taxon>Embryophyta</taxon>
        <taxon>Tracheophyta</taxon>
        <taxon>Spermatophyta</taxon>
        <taxon>Magnoliopsida</taxon>
        <taxon>Liliopsida</taxon>
        <taxon>Poales</taxon>
        <taxon>Poaceae</taxon>
        <taxon>BOP clade</taxon>
        <taxon>Pooideae</taxon>
        <taxon>Poodae</taxon>
        <taxon>Poeae</taxon>
        <taxon>Poeae Chloroplast Group 2 (Poeae type)</taxon>
        <taxon>Loliodinae</taxon>
        <taxon>Loliinae</taxon>
        <taxon>Lolium</taxon>
    </lineage>
</organism>
<dbReference type="PANTHER" id="PTHR33541">
    <property type="entry name" value="PROTEIN BIG GRAIN 1-LIKE A-RELATED"/>
    <property type="match status" value="1"/>
</dbReference>
<comment type="subcellular location">
    <subcellularLocation>
        <location evidence="1">Cell membrane</location>
    </subcellularLocation>
</comment>
<dbReference type="AlphaFoldDB" id="A0AAD8X361"/>
<keyword evidence="5" id="KW-0472">Membrane</keyword>
<reference evidence="8" key="1">
    <citation type="submission" date="2023-07" db="EMBL/GenBank/DDBJ databases">
        <title>A chromosome-level genome assembly of Lolium multiflorum.</title>
        <authorList>
            <person name="Chen Y."/>
            <person name="Copetti D."/>
            <person name="Kolliker R."/>
            <person name="Studer B."/>
        </authorList>
    </citation>
    <scope>NUCLEOTIDE SEQUENCE</scope>
    <source>
        <strain evidence="8">02402/16</strain>
        <tissue evidence="8">Leaf</tissue>
    </source>
</reference>
<comment type="similarity">
    <text evidence="2">Belongs to the BIG GRAIN 1 (BG1) plant protein family.</text>
</comment>
<evidence type="ECO:0000256" key="6">
    <source>
        <dbReference type="ARBA" id="ARBA00023294"/>
    </source>
</evidence>
<dbReference type="PANTHER" id="PTHR33541:SF9">
    <property type="entry name" value="PROTEIN BIG GRAIN 1-LIKE"/>
    <property type="match status" value="1"/>
</dbReference>
<feature type="region of interest" description="Disordered" evidence="7">
    <location>
        <begin position="1"/>
        <end position="58"/>
    </location>
</feature>
<evidence type="ECO:0000313" key="9">
    <source>
        <dbReference type="Proteomes" id="UP001231189"/>
    </source>
</evidence>
<accession>A0AAD8X361</accession>
<gene>
    <name evidence="8" type="ORF">QYE76_011618</name>
</gene>
<name>A0AAD8X361_LOLMU</name>
<protein>
    <submittedName>
        <fullName evidence="8">Uncharacterized protein</fullName>
    </submittedName>
</protein>
<keyword evidence="9" id="KW-1185">Reference proteome</keyword>
<proteinExistence type="inferred from homology"/>
<evidence type="ECO:0000256" key="5">
    <source>
        <dbReference type="ARBA" id="ARBA00023136"/>
    </source>
</evidence>
<evidence type="ECO:0000256" key="2">
    <source>
        <dbReference type="ARBA" id="ARBA00010067"/>
    </source>
</evidence>
<dbReference type="EMBL" id="JAUUTY010000001">
    <property type="protein sequence ID" value="KAK1694921.1"/>
    <property type="molecule type" value="Genomic_DNA"/>
</dbReference>
<evidence type="ECO:0000313" key="8">
    <source>
        <dbReference type="EMBL" id="KAK1694921.1"/>
    </source>
</evidence>
<dbReference type="Proteomes" id="UP001231189">
    <property type="component" value="Unassembled WGS sequence"/>
</dbReference>
<evidence type="ECO:0000256" key="4">
    <source>
        <dbReference type="ARBA" id="ARBA00022475"/>
    </source>
</evidence>
<evidence type="ECO:0000256" key="3">
    <source>
        <dbReference type="ARBA" id="ARBA00022448"/>
    </source>
</evidence>
<dbReference type="GO" id="GO:0005886">
    <property type="term" value="C:plasma membrane"/>
    <property type="evidence" value="ECO:0007669"/>
    <property type="project" value="UniProtKB-SubCell"/>
</dbReference>